<keyword evidence="8" id="KW-1185">Reference proteome</keyword>
<dbReference type="GO" id="GO:0016757">
    <property type="term" value="F:glycosyltransferase activity"/>
    <property type="evidence" value="ECO:0007669"/>
    <property type="project" value="UniProtKB-KW"/>
</dbReference>
<dbReference type="GO" id="GO:0016020">
    <property type="term" value="C:membrane"/>
    <property type="evidence" value="ECO:0007669"/>
    <property type="project" value="UniProtKB-SubCell"/>
</dbReference>
<sequence length="290" mass="33629">RLFLLLLFLLLCCISLASVAYFLRPEIVPMFAPPLERRFEVSDIECDRIFKGDILYSKSLPRQALIPMRQEKIDMSCEALRKRVFSRRNPITGFPVAFVKVVYTDYEFLEEQLAVSYSTDNSFCFALDRKAPVDFRRKFVALSICFDNVHLSSEEYELDSAGRGQSSAHFDCLRNIRKRKWNYVIFQQNHDIVIKTNSEIVEIFKAMGGANDMEMSMCPLDGRCDLREKNLGRLGLCPKDLSDKELKECEKEEITMAKGWAEVSLTRETVEYLLDKLNTTRLISELHQMV</sequence>
<keyword evidence="3" id="KW-0808">Transferase</keyword>
<dbReference type="AlphaFoldDB" id="A0AAN5I576"/>
<evidence type="ECO:0000256" key="4">
    <source>
        <dbReference type="ARBA" id="ARBA00023136"/>
    </source>
</evidence>
<accession>A0AAN5I576</accession>
<feature type="non-terminal residue" evidence="7">
    <location>
        <position position="290"/>
    </location>
</feature>
<keyword evidence="6" id="KW-0732">Signal</keyword>
<evidence type="ECO:0000256" key="6">
    <source>
        <dbReference type="SAM" id="SignalP"/>
    </source>
</evidence>
<keyword evidence="2" id="KW-0328">Glycosyltransferase</keyword>
<feature type="non-terminal residue" evidence="7">
    <location>
        <position position="1"/>
    </location>
</feature>
<keyword evidence="4" id="KW-0472">Membrane</keyword>
<dbReference type="PANTHER" id="PTHR46671:SF7">
    <property type="entry name" value="CORE-2_I-BRANCHING ENZYME"/>
    <property type="match status" value="1"/>
</dbReference>
<evidence type="ECO:0000256" key="1">
    <source>
        <dbReference type="ARBA" id="ARBA00004606"/>
    </source>
</evidence>
<dbReference type="PANTHER" id="PTHR46671">
    <property type="entry name" value="PROTEIN CBG11221"/>
    <property type="match status" value="1"/>
</dbReference>
<feature type="signal peptide" evidence="6">
    <location>
        <begin position="1"/>
        <end position="19"/>
    </location>
</feature>
<organism evidence="7 8">
    <name type="scientific">Pristionchus mayeri</name>
    <dbReference type="NCBI Taxonomy" id="1317129"/>
    <lineage>
        <taxon>Eukaryota</taxon>
        <taxon>Metazoa</taxon>
        <taxon>Ecdysozoa</taxon>
        <taxon>Nematoda</taxon>
        <taxon>Chromadorea</taxon>
        <taxon>Rhabditida</taxon>
        <taxon>Rhabditina</taxon>
        <taxon>Diplogasteromorpha</taxon>
        <taxon>Diplogasteroidea</taxon>
        <taxon>Neodiplogasteridae</taxon>
        <taxon>Pristionchus</taxon>
    </lineage>
</organism>
<reference evidence="8" key="1">
    <citation type="submission" date="2022-10" db="EMBL/GenBank/DDBJ databases">
        <title>Genome assembly of Pristionchus species.</title>
        <authorList>
            <person name="Yoshida K."/>
            <person name="Sommer R.J."/>
        </authorList>
    </citation>
    <scope>NUCLEOTIDE SEQUENCE [LARGE SCALE GENOMIC DNA]</scope>
    <source>
        <strain evidence="8">RS5460</strain>
    </source>
</reference>
<dbReference type="Pfam" id="PF02485">
    <property type="entry name" value="Branch"/>
    <property type="match status" value="1"/>
</dbReference>
<protein>
    <submittedName>
        <fullName evidence="7">Uncharacterized protein</fullName>
    </submittedName>
</protein>
<feature type="chain" id="PRO_5042929405" evidence="6">
    <location>
        <begin position="20"/>
        <end position="290"/>
    </location>
</feature>
<keyword evidence="5" id="KW-0325">Glycoprotein</keyword>
<comment type="caution">
    <text evidence="7">The sequence shown here is derived from an EMBL/GenBank/DDBJ whole genome shotgun (WGS) entry which is preliminary data.</text>
</comment>
<evidence type="ECO:0000256" key="5">
    <source>
        <dbReference type="ARBA" id="ARBA00023180"/>
    </source>
</evidence>
<dbReference type="Proteomes" id="UP001328107">
    <property type="component" value="Unassembled WGS sequence"/>
</dbReference>
<gene>
    <name evidence="7" type="ORF">PMAYCL1PPCAC_22962</name>
</gene>
<evidence type="ECO:0000256" key="2">
    <source>
        <dbReference type="ARBA" id="ARBA00022676"/>
    </source>
</evidence>
<evidence type="ECO:0000313" key="7">
    <source>
        <dbReference type="EMBL" id="GMR52767.1"/>
    </source>
</evidence>
<dbReference type="EMBL" id="BTRK01000005">
    <property type="protein sequence ID" value="GMR52767.1"/>
    <property type="molecule type" value="Genomic_DNA"/>
</dbReference>
<proteinExistence type="predicted"/>
<evidence type="ECO:0000313" key="8">
    <source>
        <dbReference type="Proteomes" id="UP001328107"/>
    </source>
</evidence>
<dbReference type="InterPro" id="IPR003406">
    <property type="entry name" value="Glyco_trans_14"/>
</dbReference>
<comment type="subcellular location">
    <subcellularLocation>
        <location evidence="1">Membrane</location>
        <topology evidence="1">Single-pass type II membrane protein</topology>
    </subcellularLocation>
</comment>
<evidence type="ECO:0000256" key="3">
    <source>
        <dbReference type="ARBA" id="ARBA00022679"/>
    </source>
</evidence>
<name>A0AAN5I576_9BILA</name>